<dbReference type="PANTHER" id="PTHR10434">
    <property type="entry name" value="1-ACYL-SN-GLYCEROL-3-PHOSPHATE ACYLTRANSFERASE"/>
    <property type="match status" value="1"/>
</dbReference>
<evidence type="ECO:0000256" key="2">
    <source>
        <dbReference type="ARBA" id="ARBA00023315"/>
    </source>
</evidence>
<dbReference type="SUPFAM" id="SSF69593">
    <property type="entry name" value="Glycerol-3-phosphate (1)-acyltransferase"/>
    <property type="match status" value="1"/>
</dbReference>
<dbReference type="RefSeq" id="WP_377790632.1">
    <property type="nucleotide sequence ID" value="NZ_JBHLYQ010000191.1"/>
</dbReference>
<dbReference type="CDD" id="cd07989">
    <property type="entry name" value="LPLAT_AGPAT-like"/>
    <property type="match status" value="1"/>
</dbReference>
<dbReference type="Pfam" id="PF01553">
    <property type="entry name" value="Acyltransferase"/>
    <property type="match status" value="1"/>
</dbReference>
<evidence type="ECO:0000313" key="4">
    <source>
        <dbReference type="EMBL" id="MFC0082925.1"/>
    </source>
</evidence>
<dbReference type="GO" id="GO:0016746">
    <property type="term" value="F:acyltransferase activity"/>
    <property type="evidence" value="ECO:0007669"/>
    <property type="project" value="UniProtKB-KW"/>
</dbReference>
<feature type="domain" description="Phospholipid/glycerol acyltransferase" evidence="3">
    <location>
        <begin position="107"/>
        <end position="225"/>
    </location>
</feature>
<keyword evidence="2 4" id="KW-0012">Acyltransferase</keyword>
<comment type="caution">
    <text evidence="4">The sequence shown here is derived from an EMBL/GenBank/DDBJ whole genome shotgun (WGS) entry which is preliminary data.</text>
</comment>
<sequence>MSTRTPDPRRALPGSPAAARALLGRAKGALRRDLPFPWSPPTWPTSVPAPRDRPALGAAYETDWARRYPVRLVRAVLLDNVLRPAVHLLAAPEVRGGELLALLDPPVVFVANHASHLDTPVLLSLLPPRLRHHTVVAAAADHFFDRRWKAHLWAGLLSAVPVERHRVNRRSAEVALGLIEDGWNLFIYPEGGRTPDGWPQPHRGGAAYLAVRSGRPVVPLHLRGTDRMLPRGADRLRRGRVTVTVGQPLHPEPGEDARA</sequence>
<reference evidence="4 5" key="1">
    <citation type="submission" date="2024-09" db="EMBL/GenBank/DDBJ databases">
        <authorList>
            <person name="Sun Q."/>
            <person name="Mori K."/>
        </authorList>
    </citation>
    <scope>NUCLEOTIDE SEQUENCE [LARGE SCALE GENOMIC DNA]</scope>
    <source>
        <strain evidence="4 5">JCM 15389</strain>
    </source>
</reference>
<dbReference type="EMBL" id="JBHLYQ010000191">
    <property type="protein sequence ID" value="MFC0082925.1"/>
    <property type="molecule type" value="Genomic_DNA"/>
</dbReference>
<keyword evidence="5" id="KW-1185">Reference proteome</keyword>
<keyword evidence="1" id="KW-0808">Transferase</keyword>
<proteinExistence type="predicted"/>
<accession>A0ABV6C5F7</accession>
<dbReference type="SMART" id="SM00563">
    <property type="entry name" value="PlsC"/>
    <property type="match status" value="1"/>
</dbReference>
<evidence type="ECO:0000259" key="3">
    <source>
        <dbReference type="SMART" id="SM00563"/>
    </source>
</evidence>
<feature type="non-terminal residue" evidence="4">
    <location>
        <position position="259"/>
    </location>
</feature>
<evidence type="ECO:0000313" key="5">
    <source>
        <dbReference type="Proteomes" id="UP001589788"/>
    </source>
</evidence>
<protein>
    <submittedName>
        <fullName evidence="4">Lysophospholipid acyltransferase family protein</fullName>
    </submittedName>
</protein>
<dbReference type="PANTHER" id="PTHR10434:SF11">
    <property type="entry name" value="1-ACYL-SN-GLYCEROL-3-PHOSPHATE ACYLTRANSFERASE"/>
    <property type="match status" value="1"/>
</dbReference>
<dbReference type="Proteomes" id="UP001589788">
    <property type="component" value="Unassembled WGS sequence"/>
</dbReference>
<dbReference type="InterPro" id="IPR002123">
    <property type="entry name" value="Plipid/glycerol_acylTrfase"/>
</dbReference>
<evidence type="ECO:0000256" key="1">
    <source>
        <dbReference type="ARBA" id="ARBA00022679"/>
    </source>
</evidence>
<gene>
    <name evidence="4" type="ORF">ACFFRE_12380</name>
</gene>
<name>A0ABV6C5F7_9ACTN</name>
<organism evidence="4 5">
    <name type="scientific">Aciditerrimonas ferrireducens</name>
    <dbReference type="NCBI Taxonomy" id="667306"/>
    <lineage>
        <taxon>Bacteria</taxon>
        <taxon>Bacillati</taxon>
        <taxon>Actinomycetota</taxon>
        <taxon>Acidimicrobiia</taxon>
        <taxon>Acidimicrobiales</taxon>
        <taxon>Acidimicrobiaceae</taxon>
        <taxon>Aciditerrimonas</taxon>
    </lineage>
</organism>